<keyword evidence="1" id="KW-1133">Transmembrane helix</keyword>
<dbReference type="AlphaFoldDB" id="A0A934IRA0"/>
<feature type="transmembrane region" description="Helical" evidence="1">
    <location>
        <begin position="20"/>
        <end position="37"/>
    </location>
</feature>
<evidence type="ECO:0000256" key="1">
    <source>
        <dbReference type="SAM" id="Phobius"/>
    </source>
</evidence>
<proteinExistence type="predicted"/>
<organism evidence="2 3">
    <name type="scientific">Acuticoccus mangrovi</name>
    <dbReference type="NCBI Taxonomy" id="2796142"/>
    <lineage>
        <taxon>Bacteria</taxon>
        <taxon>Pseudomonadati</taxon>
        <taxon>Pseudomonadota</taxon>
        <taxon>Alphaproteobacteria</taxon>
        <taxon>Hyphomicrobiales</taxon>
        <taxon>Amorphaceae</taxon>
        <taxon>Acuticoccus</taxon>
    </lineage>
</organism>
<dbReference type="Proteomes" id="UP000609531">
    <property type="component" value="Unassembled WGS sequence"/>
</dbReference>
<keyword evidence="1" id="KW-0472">Membrane</keyword>
<protein>
    <submittedName>
        <fullName evidence="2">Uncharacterized protein</fullName>
    </submittedName>
</protein>
<name>A0A934IRA0_9HYPH</name>
<evidence type="ECO:0000313" key="3">
    <source>
        <dbReference type="Proteomes" id="UP000609531"/>
    </source>
</evidence>
<gene>
    <name evidence="2" type="ORF">JCR33_16330</name>
</gene>
<dbReference type="RefSeq" id="WP_198883171.1">
    <property type="nucleotide sequence ID" value="NZ_JAEKJA010000013.1"/>
</dbReference>
<reference evidence="2" key="1">
    <citation type="submission" date="2020-12" db="EMBL/GenBank/DDBJ databases">
        <title>Bacterial taxonomy.</title>
        <authorList>
            <person name="Pan X."/>
        </authorList>
    </citation>
    <scope>NUCLEOTIDE SEQUENCE</scope>
    <source>
        <strain evidence="2">B2012</strain>
    </source>
</reference>
<evidence type="ECO:0000313" key="2">
    <source>
        <dbReference type="EMBL" id="MBJ3777276.1"/>
    </source>
</evidence>
<comment type="caution">
    <text evidence="2">The sequence shown here is derived from an EMBL/GenBank/DDBJ whole genome shotgun (WGS) entry which is preliminary data.</text>
</comment>
<keyword evidence="1" id="KW-0812">Transmembrane</keyword>
<accession>A0A934IRA0</accession>
<sequence length="66" mass="7459">MDWLLVRMAKWVHQPPSRRFIIAATAVVIIAAVLYTVERAGYWPDWARADRMGRRGAGIHATPIGD</sequence>
<keyword evidence="3" id="KW-1185">Reference proteome</keyword>
<dbReference type="EMBL" id="JAEKJA010000013">
    <property type="protein sequence ID" value="MBJ3777276.1"/>
    <property type="molecule type" value="Genomic_DNA"/>
</dbReference>